<evidence type="ECO:0000313" key="2">
    <source>
        <dbReference type="Proteomes" id="UP000518752"/>
    </source>
</evidence>
<accession>A0A8H5HGM5</accession>
<keyword evidence="2" id="KW-1185">Reference proteome</keyword>
<proteinExistence type="predicted"/>
<protein>
    <recommendedName>
        <fullName evidence="3">F-box domain-containing protein</fullName>
    </recommendedName>
</protein>
<reference evidence="1 2" key="1">
    <citation type="journal article" date="2020" name="ISME J.">
        <title>Uncovering the hidden diversity of litter-decomposition mechanisms in mushroom-forming fungi.</title>
        <authorList>
            <person name="Floudas D."/>
            <person name="Bentzer J."/>
            <person name="Ahren D."/>
            <person name="Johansson T."/>
            <person name="Persson P."/>
            <person name="Tunlid A."/>
        </authorList>
    </citation>
    <scope>NUCLEOTIDE SEQUENCE [LARGE SCALE GENOMIC DNA]</scope>
    <source>
        <strain evidence="1 2">CBS 406.79</strain>
    </source>
</reference>
<dbReference type="Proteomes" id="UP000518752">
    <property type="component" value="Unassembled WGS sequence"/>
</dbReference>
<dbReference type="EMBL" id="JAACJN010000050">
    <property type="protein sequence ID" value="KAF5382796.1"/>
    <property type="molecule type" value="Genomic_DNA"/>
</dbReference>
<comment type="caution">
    <text evidence="1">The sequence shown here is derived from an EMBL/GenBank/DDBJ whole genome shotgun (WGS) entry which is preliminary data.</text>
</comment>
<gene>
    <name evidence="1" type="ORF">D9757_007258</name>
</gene>
<organism evidence="1 2">
    <name type="scientific">Collybiopsis confluens</name>
    <dbReference type="NCBI Taxonomy" id="2823264"/>
    <lineage>
        <taxon>Eukaryota</taxon>
        <taxon>Fungi</taxon>
        <taxon>Dikarya</taxon>
        <taxon>Basidiomycota</taxon>
        <taxon>Agaricomycotina</taxon>
        <taxon>Agaricomycetes</taxon>
        <taxon>Agaricomycetidae</taxon>
        <taxon>Agaricales</taxon>
        <taxon>Marasmiineae</taxon>
        <taxon>Omphalotaceae</taxon>
        <taxon>Collybiopsis</taxon>
    </lineage>
</organism>
<dbReference type="InterPro" id="IPR032675">
    <property type="entry name" value="LRR_dom_sf"/>
</dbReference>
<dbReference type="AlphaFoldDB" id="A0A8H5HGM5"/>
<sequence length="524" mass="59938">MNPLPLLDLFRRKASTYSANARSIFVWDSPERRDGHRELLPIPLEIYHEIFSYIKLSQVSLQAGRERIRDIRSLSLVCRWFCIEMLPLVFQSVVFRPNLDGPRKYVMSFVPFCRAINHGEEFAKSLATTVDRCAFQDWFDALLGPSADVRPFIKLHLEALPNLSNLTTLILRRVHLNRDPKRLNPNQYRRIPPMFSVIYELPRLSSLTLDCCDFQDVSVKTIQKFVRRVKLRTFRLFFRADTRISSPSDDIILEFSSLLGSLEELGTDSWLLIQQLASASPRTSLKTLEAFWINDIGSFANCLYQAPLLTALTFHGHPSPSENFGQEILLSRLQNLRRFSCPPHLAYYFKNSPSLTSISFALRMDEQKVEPIGVYCPSSALVNIWQDLGLYPNVRELILRSEIIAFTLDAGCTNPAPRELRKLTLDDNFGSCYFIAEAFQKVFDQFCIVWGSTSLTTLCLINMIGKLDDGDDIYQEDTKGLLGQLSQKSCFPALVSVTFSTISGKSWEWIREDASRGWRLLSAV</sequence>
<dbReference type="OrthoDB" id="3256662at2759"/>
<dbReference type="Gene3D" id="3.80.10.10">
    <property type="entry name" value="Ribonuclease Inhibitor"/>
    <property type="match status" value="1"/>
</dbReference>
<name>A0A8H5HGM5_9AGAR</name>
<dbReference type="SUPFAM" id="SSF52047">
    <property type="entry name" value="RNI-like"/>
    <property type="match status" value="1"/>
</dbReference>
<evidence type="ECO:0000313" key="1">
    <source>
        <dbReference type="EMBL" id="KAF5382796.1"/>
    </source>
</evidence>
<evidence type="ECO:0008006" key="3">
    <source>
        <dbReference type="Google" id="ProtNLM"/>
    </source>
</evidence>